<sequence length="328" mass="35514">MEDDSSSKRPVVKLLGLQTPLLRLRSLGKVLGFDGIPVYLKYEGVNPTGTHKDRAARAHVARAVELGMDTITVGTCGNYGVAISYFARQAGLRSVVFVPKSYENSRVEEMKRYGARVVFVDGSYEEAVELSSRAARANGWYDANPGTPSDEVSFEAYSAIAGEIVSELGDAPYAVAVPVGNGTTLAGIYLGFLRAYREGEATRIPRLIAGTTALGNQIAASWRRGSVEPVTMSWSKVKETPVNEPLVAYKSLSAAEALEALVATKGRVYEFSDEELVEMAMLLRVFERVSSLPASASSVLALKSFLSLEEVDGPLVAVITGRWRRIKH</sequence>
<dbReference type="Pfam" id="PF00291">
    <property type="entry name" value="PALP"/>
    <property type="match status" value="1"/>
</dbReference>
<keyword evidence="6" id="KW-1185">Reference proteome</keyword>
<dbReference type="GO" id="GO:0009097">
    <property type="term" value="P:isoleucine biosynthetic process"/>
    <property type="evidence" value="ECO:0007669"/>
    <property type="project" value="TreeGrafter"/>
</dbReference>
<dbReference type="PANTHER" id="PTHR48078:SF6">
    <property type="entry name" value="L-THREONINE DEHYDRATASE CATABOLIC TDCB"/>
    <property type="match status" value="1"/>
</dbReference>
<dbReference type="InterPro" id="IPR001926">
    <property type="entry name" value="TrpB-like_PALP"/>
</dbReference>
<evidence type="ECO:0000256" key="3">
    <source>
        <dbReference type="ARBA" id="ARBA00023239"/>
    </source>
</evidence>
<protein>
    <submittedName>
        <fullName evidence="5">Pyridoxal-phosphate dependent enzyme</fullName>
    </submittedName>
</protein>
<dbReference type="InParanoid" id="A0A7L9FG01"/>
<dbReference type="Proteomes" id="UP000594121">
    <property type="component" value="Chromosome"/>
</dbReference>
<evidence type="ECO:0000259" key="4">
    <source>
        <dbReference type="Pfam" id="PF00291"/>
    </source>
</evidence>
<dbReference type="GO" id="GO:0003941">
    <property type="term" value="F:L-serine ammonia-lyase activity"/>
    <property type="evidence" value="ECO:0007669"/>
    <property type="project" value="TreeGrafter"/>
</dbReference>
<evidence type="ECO:0000313" key="5">
    <source>
        <dbReference type="EMBL" id="QOJ78669.1"/>
    </source>
</evidence>
<proteinExistence type="predicted"/>
<gene>
    <name evidence="5" type="ORF">IG193_07910</name>
</gene>
<evidence type="ECO:0000256" key="1">
    <source>
        <dbReference type="ARBA" id="ARBA00001933"/>
    </source>
</evidence>
<dbReference type="PANTHER" id="PTHR48078">
    <property type="entry name" value="THREONINE DEHYDRATASE, MITOCHONDRIAL-RELATED"/>
    <property type="match status" value="1"/>
</dbReference>
<dbReference type="InterPro" id="IPR050147">
    <property type="entry name" value="Ser/Thr_Dehydratase"/>
</dbReference>
<dbReference type="EMBL" id="CP062310">
    <property type="protein sequence ID" value="QOJ78669.1"/>
    <property type="molecule type" value="Genomic_DNA"/>
</dbReference>
<dbReference type="GO" id="GO:0006567">
    <property type="term" value="P:L-threonine catabolic process"/>
    <property type="evidence" value="ECO:0007669"/>
    <property type="project" value="TreeGrafter"/>
</dbReference>
<dbReference type="GO" id="GO:0006565">
    <property type="term" value="P:L-serine catabolic process"/>
    <property type="evidence" value="ECO:0007669"/>
    <property type="project" value="TreeGrafter"/>
</dbReference>
<reference evidence="5 6" key="1">
    <citation type="submission" date="2020-10" db="EMBL/GenBank/DDBJ databases">
        <title>Thermofilum lucidum 3507LT sp. nov. a novel member of Thermofilaceae family isolated from Chile hot spring, and proposal of description order Thermofilales.</title>
        <authorList>
            <person name="Zayulina K.S."/>
            <person name="Elcheninov A.G."/>
            <person name="Toshchakov S.V."/>
            <person name="Kublanov I.V."/>
        </authorList>
    </citation>
    <scope>NUCLEOTIDE SEQUENCE [LARGE SCALE GENOMIC DNA]</scope>
    <source>
        <strain evidence="5 6">3507LT</strain>
    </source>
</reference>
<evidence type="ECO:0000313" key="6">
    <source>
        <dbReference type="Proteomes" id="UP000594121"/>
    </source>
</evidence>
<dbReference type="GO" id="GO:0004794">
    <property type="term" value="F:threonine deaminase activity"/>
    <property type="evidence" value="ECO:0007669"/>
    <property type="project" value="TreeGrafter"/>
</dbReference>
<dbReference type="SUPFAM" id="SSF53686">
    <property type="entry name" value="Tryptophan synthase beta subunit-like PLP-dependent enzymes"/>
    <property type="match status" value="1"/>
</dbReference>
<dbReference type="RefSeq" id="WP_192818641.1">
    <property type="nucleotide sequence ID" value="NZ_CP062310.1"/>
</dbReference>
<dbReference type="Gene3D" id="3.40.50.1100">
    <property type="match status" value="2"/>
</dbReference>
<feature type="domain" description="Tryptophan synthase beta chain-like PALP" evidence="4">
    <location>
        <begin position="14"/>
        <end position="321"/>
    </location>
</feature>
<dbReference type="AlphaFoldDB" id="A0A7L9FG01"/>
<dbReference type="InterPro" id="IPR036052">
    <property type="entry name" value="TrpB-like_PALP_sf"/>
</dbReference>
<accession>A0A7L9FG01</accession>
<organism evidence="5 6">
    <name type="scientific">Infirmifilum lucidum</name>
    <dbReference type="NCBI Taxonomy" id="2776706"/>
    <lineage>
        <taxon>Archaea</taxon>
        <taxon>Thermoproteota</taxon>
        <taxon>Thermoprotei</taxon>
        <taxon>Thermofilales</taxon>
        <taxon>Thermofilaceae</taxon>
        <taxon>Infirmifilum</taxon>
    </lineage>
</organism>
<name>A0A7L9FG01_9CREN</name>
<comment type="cofactor">
    <cofactor evidence="1">
        <name>pyridoxal 5'-phosphate</name>
        <dbReference type="ChEBI" id="CHEBI:597326"/>
    </cofactor>
</comment>
<keyword evidence="3" id="KW-0456">Lyase</keyword>
<keyword evidence="2" id="KW-0663">Pyridoxal phosphate</keyword>
<evidence type="ECO:0000256" key="2">
    <source>
        <dbReference type="ARBA" id="ARBA00022898"/>
    </source>
</evidence>
<dbReference type="NCBIfam" id="NF004996">
    <property type="entry name" value="PRK06381.1"/>
    <property type="match status" value="1"/>
</dbReference>
<dbReference type="GeneID" id="59149812"/>
<dbReference type="KEGG" id="thel:IG193_07910"/>